<protein>
    <submittedName>
        <fullName evidence="2">Uncharacterized protein</fullName>
    </submittedName>
</protein>
<name>A0A9W8HKX3_9FUNG</name>
<gene>
    <name evidence="2" type="ORF">H4R18_001052</name>
</gene>
<evidence type="ECO:0000256" key="1">
    <source>
        <dbReference type="SAM" id="SignalP"/>
    </source>
</evidence>
<proteinExistence type="predicted"/>
<feature type="chain" id="PRO_5040808879" evidence="1">
    <location>
        <begin position="17"/>
        <end position="280"/>
    </location>
</feature>
<comment type="caution">
    <text evidence="2">The sequence shown here is derived from an EMBL/GenBank/DDBJ whole genome shotgun (WGS) entry which is preliminary data.</text>
</comment>
<reference evidence="2" key="1">
    <citation type="submission" date="2022-07" db="EMBL/GenBank/DDBJ databases">
        <title>Phylogenomic reconstructions and comparative analyses of Kickxellomycotina fungi.</title>
        <authorList>
            <person name="Reynolds N.K."/>
            <person name="Stajich J.E."/>
            <person name="Barry K."/>
            <person name="Grigoriev I.V."/>
            <person name="Crous P."/>
            <person name="Smith M.E."/>
        </authorList>
    </citation>
    <scope>NUCLEOTIDE SEQUENCE</scope>
    <source>
        <strain evidence="2">NBRC 105414</strain>
    </source>
</reference>
<dbReference type="Proteomes" id="UP001140217">
    <property type="component" value="Unassembled WGS sequence"/>
</dbReference>
<accession>A0A9W8HKX3</accession>
<evidence type="ECO:0000313" key="2">
    <source>
        <dbReference type="EMBL" id="KAJ2784587.1"/>
    </source>
</evidence>
<keyword evidence="1" id="KW-0732">Signal</keyword>
<dbReference type="AlphaFoldDB" id="A0A9W8HKX3"/>
<feature type="signal peptide" evidence="1">
    <location>
        <begin position="1"/>
        <end position="16"/>
    </location>
</feature>
<organism evidence="2 3">
    <name type="scientific">Coemansia javaensis</name>
    <dbReference type="NCBI Taxonomy" id="2761396"/>
    <lineage>
        <taxon>Eukaryota</taxon>
        <taxon>Fungi</taxon>
        <taxon>Fungi incertae sedis</taxon>
        <taxon>Zoopagomycota</taxon>
        <taxon>Kickxellomycotina</taxon>
        <taxon>Kickxellomycetes</taxon>
        <taxon>Kickxellales</taxon>
        <taxon>Kickxellaceae</taxon>
        <taxon>Coemansia</taxon>
    </lineage>
</organism>
<keyword evidence="3" id="KW-1185">Reference proteome</keyword>
<evidence type="ECO:0000313" key="3">
    <source>
        <dbReference type="Proteomes" id="UP001140217"/>
    </source>
</evidence>
<dbReference type="EMBL" id="JANBUL010000024">
    <property type="protein sequence ID" value="KAJ2784587.1"/>
    <property type="molecule type" value="Genomic_DNA"/>
</dbReference>
<dbReference type="OrthoDB" id="5561444at2759"/>
<sequence length="280" mass="28876">MRAAASIVLAASTVLAQEIGFSGGPNIVSGSNAISNPTINNGWLSDSSLIVGRRSVDTGNVFNDVVGSTFTNINANAAIKDNLINNPGATSVSGNSGWTANGDANAMGPVANQFGRRGGDVVFADNHHQVSSQVAAQVQPVAGVVRPVAVAGGFVPFFKRGGDVVFADNHHQVNSQAAAAVVPQAQFVQPEFVHAAPVFHPGVVPFFKRSGDVVFADNHHQVNSHVAAEFVPQAHAVALPVAFEAPRVVEPVAVPFVHPVVAPLVAEQGTQSAAIVQNQV</sequence>